<dbReference type="InterPro" id="IPR001128">
    <property type="entry name" value="Cyt_P450"/>
</dbReference>
<dbReference type="GO" id="GO:0004497">
    <property type="term" value="F:monooxygenase activity"/>
    <property type="evidence" value="ECO:0007669"/>
    <property type="project" value="UniProtKB-KW"/>
</dbReference>
<name>A0A6A2ZBX6_HIBSY</name>
<evidence type="ECO:0000256" key="8">
    <source>
        <dbReference type="ARBA" id="ARBA00023004"/>
    </source>
</evidence>
<dbReference type="InterPro" id="IPR017972">
    <property type="entry name" value="Cyt_P450_CS"/>
</dbReference>
<protein>
    <recommendedName>
        <fullName evidence="9">C-22 sterol desaturase</fullName>
    </recommendedName>
</protein>
<keyword evidence="6" id="KW-1133">Transmembrane helix</keyword>
<accession>A0A6A2ZBX6</accession>
<evidence type="ECO:0000256" key="6">
    <source>
        <dbReference type="ARBA" id="ARBA00022989"/>
    </source>
</evidence>
<dbReference type="Pfam" id="PF00067">
    <property type="entry name" value="p450"/>
    <property type="match status" value="2"/>
</dbReference>
<evidence type="ECO:0000256" key="3">
    <source>
        <dbReference type="ARBA" id="ARBA00010617"/>
    </source>
</evidence>
<evidence type="ECO:0000256" key="9">
    <source>
        <dbReference type="ARBA" id="ARBA00041546"/>
    </source>
</evidence>
<keyword evidence="4" id="KW-0812">Transmembrane</keyword>
<dbReference type="PANTHER" id="PTHR24286:SF228">
    <property type="entry name" value="C-22 STEROL DESATURASE ERG5"/>
    <property type="match status" value="1"/>
</dbReference>
<comment type="similarity">
    <text evidence="3 11">Belongs to the cytochrome P450 family.</text>
</comment>
<keyword evidence="5 11" id="KW-0479">Metal-binding</keyword>
<dbReference type="GO" id="GO:0005506">
    <property type="term" value="F:iron ion binding"/>
    <property type="evidence" value="ECO:0007669"/>
    <property type="project" value="InterPro"/>
</dbReference>
<evidence type="ECO:0000256" key="4">
    <source>
        <dbReference type="ARBA" id="ARBA00022692"/>
    </source>
</evidence>
<proteinExistence type="inferred from homology"/>
<dbReference type="Gene3D" id="1.10.630.10">
    <property type="entry name" value="Cytochrome P450"/>
    <property type="match status" value="2"/>
</dbReference>
<sequence>MKYTQAVAREVVRYRPPATLVPHMVNEDFMLTKSYTIPKGTMVFPSVYESSFQGFREVDRFEPEWFSEERQEEVIFRRNYWHSGDFMLTKSYTIPKGTMVFPSVYESSFQGFREVDRFEPEWFSEERQEEVIFRRNYLAFGAGSHQCVGQRYALNHLVLFMAMFVTLLNFKRDRRDGCDEIIYTPTISPADGCKVLGLSPERRANIRRYRIHYNIFIIFDLALPKMLSNNNVEVLNHEEILKNLATGKLSLSVCIDTNEKWIAP</sequence>
<keyword evidence="13" id="KW-1185">Reference proteome</keyword>
<keyword evidence="6" id="KW-0472">Membrane</keyword>
<evidence type="ECO:0000256" key="7">
    <source>
        <dbReference type="ARBA" id="ARBA00023002"/>
    </source>
</evidence>
<dbReference type="Proteomes" id="UP000436088">
    <property type="component" value="Unassembled WGS sequence"/>
</dbReference>
<organism evidence="12 13">
    <name type="scientific">Hibiscus syriacus</name>
    <name type="common">Rose of Sharon</name>
    <dbReference type="NCBI Taxonomy" id="106335"/>
    <lineage>
        <taxon>Eukaryota</taxon>
        <taxon>Viridiplantae</taxon>
        <taxon>Streptophyta</taxon>
        <taxon>Embryophyta</taxon>
        <taxon>Tracheophyta</taxon>
        <taxon>Spermatophyta</taxon>
        <taxon>Magnoliopsida</taxon>
        <taxon>eudicotyledons</taxon>
        <taxon>Gunneridae</taxon>
        <taxon>Pentapetalae</taxon>
        <taxon>rosids</taxon>
        <taxon>malvids</taxon>
        <taxon>Malvales</taxon>
        <taxon>Malvaceae</taxon>
        <taxon>Malvoideae</taxon>
        <taxon>Hibiscus</taxon>
    </lineage>
</organism>
<dbReference type="GO" id="GO:0000249">
    <property type="term" value="F:C-22 sterol desaturase (NADPH) activity"/>
    <property type="evidence" value="ECO:0007669"/>
    <property type="project" value="UniProtKB-EC"/>
</dbReference>
<dbReference type="InterPro" id="IPR036396">
    <property type="entry name" value="Cyt_P450_sf"/>
</dbReference>
<evidence type="ECO:0000256" key="11">
    <source>
        <dbReference type="RuleBase" id="RU000461"/>
    </source>
</evidence>
<comment type="caution">
    <text evidence="12">The sequence shown here is derived from an EMBL/GenBank/DDBJ whole genome shotgun (WGS) entry which is preliminary data.</text>
</comment>
<dbReference type="PANTHER" id="PTHR24286">
    <property type="entry name" value="CYTOCHROME P450 26"/>
    <property type="match status" value="1"/>
</dbReference>
<comment type="catalytic activity">
    <reaction evidence="10">
        <text>5-dehydroepisterol + NADPH + O2 + H(+) = ergosta-5,7,22,24(28)-tetraen-3beta-ol + NADP(+) + 2 H2O</text>
        <dbReference type="Rhea" id="RHEA:33467"/>
        <dbReference type="ChEBI" id="CHEBI:15377"/>
        <dbReference type="ChEBI" id="CHEBI:15378"/>
        <dbReference type="ChEBI" id="CHEBI:15379"/>
        <dbReference type="ChEBI" id="CHEBI:18249"/>
        <dbReference type="ChEBI" id="CHEBI:52972"/>
        <dbReference type="ChEBI" id="CHEBI:57783"/>
        <dbReference type="ChEBI" id="CHEBI:58349"/>
        <dbReference type="EC" id="1.14.19.41"/>
    </reaction>
</comment>
<comment type="subcellular location">
    <subcellularLocation>
        <location evidence="2">Membrane</location>
        <topology evidence="2">Single-pass membrane protein</topology>
    </subcellularLocation>
</comment>
<reference evidence="12" key="1">
    <citation type="submission" date="2019-09" db="EMBL/GenBank/DDBJ databases">
        <title>Draft genome information of white flower Hibiscus syriacus.</title>
        <authorList>
            <person name="Kim Y.-M."/>
        </authorList>
    </citation>
    <scope>NUCLEOTIDE SEQUENCE [LARGE SCALE GENOMIC DNA]</scope>
    <source>
        <strain evidence="12">YM2019G1</strain>
    </source>
</reference>
<evidence type="ECO:0000313" key="12">
    <source>
        <dbReference type="EMBL" id="KAE8689484.1"/>
    </source>
</evidence>
<evidence type="ECO:0000256" key="5">
    <source>
        <dbReference type="ARBA" id="ARBA00022723"/>
    </source>
</evidence>
<evidence type="ECO:0000256" key="1">
    <source>
        <dbReference type="ARBA" id="ARBA00001971"/>
    </source>
</evidence>
<dbReference type="SUPFAM" id="SSF48264">
    <property type="entry name" value="Cytochrome P450"/>
    <property type="match status" value="2"/>
</dbReference>
<keyword evidence="7 11" id="KW-0560">Oxidoreductase</keyword>
<dbReference type="EMBL" id="VEPZ02001171">
    <property type="protein sequence ID" value="KAE8689484.1"/>
    <property type="molecule type" value="Genomic_DNA"/>
</dbReference>
<dbReference type="GO" id="GO:0016020">
    <property type="term" value="C:membrane"/>
    <property type="evidence" value="ECO:0007669"/>
    <property type="project" value="UniProtKB-SubCell"/>
</dbReference>
<keyword evidence="11" id="KW-0349">Heme</keyword>
<evidence type="ECO:0000256" key="10">
    <source>
        <dbReference type="ARBA" id="ARBA00047463"/>
    </source>
</evidence>
<dbReference type="PROSITE" id="PS00086">
    <property type="entry name" value="CYTOCHROME_P450"/>
    <property type="match status" value="1"/>
</dbReference>
<evidence type="ECO:0000256" key="2">
    <source>
        <dbReference type="ARBA" id="ARBA00004167"/>
    </source>
</evidence>
<dbReference type="GO" id="GO:0020037">
    <property type="term" value="F:heme binding"/>
    <property type="evidence" value="ECO:0007669"/>
    <property type="project" value="InterPro"/>
</dbReference>
<dbReference type="GO" id="GO:0016125">
    <property type="term" value="P:sterol metabolic process"/>
    <property type="evidence" value="ECO:0007669"/>
    <property type="project" value="TreeGrafter"/>
</dbReference>
<gene>
    <name evidence="12" type="ORF">F3Y22_tig00110937pilonHSYRG00100</name>
</gene>
<dbReference type="AlphaFoldDB" id="A0A6A2ZBX6"/>
<keyword evidence="11" id="KW-0503">Monooxygenase</keyword>
<evidence type="ECO:0000313" key="13">
    <source>
        <dbReference type="Proteomes" id="UP000436088"/>
    </source>
</evidence>
<comment type="cofactor">
    <cofactor evidence="1">
        <name>heme</name>
        <dbReference type="ChEBI" id="CHEBI:30413"/>
    </cofactor>
</comment>
<keyword evidence="8 11" id="KW-0408">Iron</keyword>